<dbReference type="InterPro" id="IPR036388">
    <property type="entry name" value="WH-like_DNA-bd_sf"/>
</dbReference>
<dbReference type="InterPro" id="IPR008920">
    <property type="entry name" value="TF_FadR/GntR_C"/>
</dbReference>
<keyword evidence="2 6" id="KW-0238">DNA-binding</keyword>
<dbReference type="InterPro" id="IPR000524">
    <property type="entry name" value="Tscrpt_reg_HTH_GntR"/>
</dbReference>
<dbReference type="PANTHER" id="PTHR43537">
    <property type="entry name" value="TRANSCRIPTIONAL REGULATOR, GNTR FAMILY"/>
    <property type="match status" value="1"/>
</dbReference>
<proteinExistence type="predicted"/>
<name>A0A7W9ZEV7_NOVIT</name>
<keyword evidence="1" id="KW-0805">Transcription regulation</keyword>
<dbReference type="Pfam" id="PF00392">
    <property type="entry name" value="GntR"/>
    <property type="match status" value="1"/>
</dbReference>
<dbReference type="AlphaFoldDB" id="A0A7W9ZEV7"/>
<dbReference type="CDD" id="cd07377">
    <property type="entry name" value="WHTH_GntR"/>
    <property type="match status" value="1"/>
</dbReference>
<keyword evidence="3" id="KW-0804">Transcription</keyword>
<gene>
    <name evidence="6" type="ORF">FHS48_001632</name>
</gene>
<dbReference type="Gene3D" id="1.10.10.10">
    <property type="entry name" value="Winged helix-like DNA-binding domain superfamily/Winged helix DNA-binding domain"/>
    <property type="match status" value="1"/>
</dbReference>
<dbReference type="PANTHER" id="PTHR43537:SF45">
    <property type="entry name" value="GNTR FAMILY REGULATORY PROTEIN"/>
    <property type="match status" value="1"/>
</dbReference>
<dbReference type="Gene3D" id="1.20.120.530">
    <property type="entry name" value="GntR ligand-binding domain-like"/>
    <property type="match status" value="1"/>
</dbReference>
<feature type="region of interest" description="Disordered" evidence="4">
    <location>
        <begin position="1"/>
        <end position="22"/>
    </location>
</feature>
<dbReference type="PRINTS" id="PR00035">
    <property type="entry name" value="HTHGNTR"/>
</dbReference>
<dbReference type="PROSITE" id="PS50949">
    <property type="entry name" value="HTH_GNTR"/>
    <property type="match status" value="1"/>
</dbReference>
<dbReference type="SMART" id="SM00895">
    <property type="entry name" value="FCD"/>
    <property type="match status" value="1"/>
</dbReference>
<evidence type="ECO:0000256" key="2">
    <source>
        <dbReference type="ARBA" id="ARBA00023125"/>
    </source>
</evidence>
<dbReference type="SUPFAM" id="SSF48008">
    <property type="entry name" value="GntR ligand-binding domain-like"/>
    <property type="match status" value="1"/>
</dbReference>
<evidence type="ECO:0000256" key="1">
    <source>
        <dbReference type="ARBA" id="ARBA00023015"/>
    </source>
</evidence>
<dbReference type="Pfam" id="PF07729">
    <property type="entry name" value="FCD"/>
    <property type="match status" value="1"/>
</dbReference>
<evidence type="ECO:0000313" key="7">
    <source>
        <dbReference type="Proteomes" id="UP000544872"/>
    </source>
</evidence>
<organism evidence="6 7">
    <name type="scientific">Novispirillum itersonii</name>
    <name type="common">Aquaspirillum itersonii</name>
    <dbReference type="NCBI Taxonomy" id="189"/>
    <lineage>
        <taxon>Bacteria</taxon>
        <taxon>Pseudomonadati</taxon>
        <taxon>Pseudomonadota</taxon>
        <taxon>Alphaproteobacteria</taxon>
        <taxon>Rhodospirillales</taxon>
        <taxon>Novispirillaceae</taxon>
        <taxon>Novispirillum</taxon>
    </lineage>
</organism>
<feature type="domain" description="HTH gntR-type" evidence="5">
    <location>
        <begin position="23"/>
        <end position="90"/>
    </location>
</feature>
<feature type="compositionally biased region" description="Pro residues" evidence="4">
    <location>
        <begin position="1"/>
        <end position="11"/>
    </location>
</feature>
<dbReference type="InterPro" id="IPR036390">
    <property type="entry name" value="WH_DNA-bd_sf"/>
</dbReference>
<sequence length="242" mass="26918">MARSPSPPPSAAPVDTLPERKRGEGARVVYDILRDEIIDLALPPGSPLDEQQLSERFAMSRTPVREALVRLACDGLVTTLPNRSTVVAVIDFLNLHTFFDALTLMYRVTTRLAAQMHTAADLEEIRARQAAFARAVAGHNALEMIAANRDFHVAIAEAARNPYYLSLFTRVLDEGRRILRLYYSAFEDRLPPQYVEEHDALIAAIAARDVAAADRLATAHADQIVQQIQALIARDRRQDVPL</sequence>
<evidence type="ECO:0000259" key="5">
    <source>
        <dbReference type="PROSITE" id="PS50949"/>
    </source>
</evidence>
<evidence type="ECO:0000256" key="3">
    <source>
        <dbReference type="ARBA" id="ARBA00023163"/>
    </source>
</evidence>
<dbReference type="RefSeq" id="WP_184263059.1">
    <property type="nucleotide sequence ID" value="NZ_JACIIX010000005.1"/>
</dbReference>
<dbReference type="Proteomes" id="UP000544872">
    <property type="component" value="Unassembled WGS sequence"/>
</dbReference>
<protein>
    <submittedName>
        <fullName evidence="6">DNA-binding GntR family transcriptional regulator</fullName>
    </submittedName>
</protein>
<evidence type="ECO:0000313" key="6">
    <source>
        <dbReference type="EMBL" id="MBB6210217.1"/>
    </source>
</evidence>
<dbReference type="SUPFAM" id="SSF46785">
    <property type="entry name" value="Winged helix' DNA-binding domain"/>
    <property type="match status" value="1"/>
</dbReference>
<dbReference type="GO" id="GO:0003700">
    <property type="term" value="F:DNA-binding transcription factor activity"/>
    <property type="evidence" value="ECO:0007669"/>
    <property type="project" value="InterPro"/>
</dbReference>
<dbReference type="EMBL" id="JACIIX010000005">
    <property type="protein sequence ID" value="MBB6210217.1"/>
    <property type="molecule type" value="Genomic_DNA"/>
</dbReference>
<dbReference type="GO" id="GO:0003677">
    <property type="term" value="F:DNA binding"/>
    <property type="evidence" value="ECO:0007669"/>
    <property type="project" value="UniProtKB-KW"/>
</dbReference>
<comment type="caution">
    <text evidence="6">The sequence shown here is derived from an EMBL/GenBank/DDBJ whole genome shotgun (WGS) entry which is preliminary data.</text>
</comment>
<evidence type="ECO:0000256" key="4">
    <source>
        <dbReference type="SAM" id="MobiDB-lite"/>
    </source>
</evidence>
<dbReference type="InterPro" id="IPR011711">
    <property type="entry name" value="GntR_C"/>
</dbReference>
<accession>A0A7W9ZEV7</accession>
<dbReference type="SMART" id="SM00345">
    <property type="entry name" value="HTH_GNTR"/>
    <property type="match status" value="1"/>
</dbReference>
<keyword evidence="7" id="KW-1185">Reference proteome</keyword>
<reference evidence="6 7" key="1">
    <citation type="submission" date="2020-08" db="EMBL/GenBank/DDBJ databases">
        <title>Genomic Encyclopedia of Type Strains, Phase IV (KMG-IV): sequencing the most valuable type-strain genomes for metagenomic binning, comparative biology and taxonomic classification.</title>
        <authorList>
            <person name="Goeker M."/>
        </authorList>
    </citation>
    <scope>NUCLEOTIDE SEQUENCE [LARGE SCALE GENOMIC DNA]</scope>
    <source>
        <strain evidence="6 7">DSM 11590</strain>
    </source>
</reference>